<dbReference type="Proteomes" id="UP001194468">
    <property type="component" value="Unassembled WGS sequence"/>
</dbReference>
<organism evidence="2 3">
    <name type="scientific">Boletus edulis BED1</name>
    <dbReference type="NCBI Taxonomy" id="1328754"/>
    <lineage>
        <taxon>Eukaryota</taxon>
        <taxon>Fungi</taxon>
        <taxon>Dikarya</taxon>
        <taxon>Basidiomycota</taxon>
        <taxon>Agaricomycotina</taxon>
        <taxon>Agaricomycetes</taxon>
        <taxon>Agaricomycetidae</taxon>
        <taxon>Boletales</taxon>
        <taxon>Boletineae</taxon>
        <taxon>Boletaceae</taxon>
        <taxon>Boletoideae</taxon>
        <taxon>Boletus</taxon>
    </lineage>
</organism>
<accession>A0AAD4BKS0</accession>
<dbReference type="EMBL" id="WHUW01000037">
    <property type="protein sequence ID" value="KAF8432925.1"/>
    <property type="molecule type" value="Genomic_DNA"/>
</dbReference>
<proteinExistence type="predicted"/>
<evidence type="ECO:0000313" key="3">
    <source>
        <dbReference type="Proteomes" id="UP001194468"/>
    </source>
</evidence>
<dbReference type="AlphaFoldDB" id="A0AAD4BKS0"/>
<sequence length="114" mass="12476">MVKSVQFVSLVASASINRTAPLPVAPLGFLQELQELWAQYSPWLPAATCAPPPAGCEIVQVNLVRLLLVFPVLSGDRINLIKRNNGARYPEKHPAKTIQAQASKKIQGPKPRVR</sequence>
<evidence type="ECO:0000256" key="1">
    <source>
        <dbReference type="SAM" id="MobiDB-lite"/>
    </source>
</evidence>
<gene>
    <name evidence="2" type="ORF">L210DRAFT_3557070</name>
</gene>
<name>A0AAD4BKS0_BOLED</name>
<comment type="caution">
    <text evidence="2">The sequence shown here is derived from an EMBL/GenBank/DDBJ whole genome shotgun (WGS) entry which is preliminary data.</text>
</comment>
<feature type="region of interest" description="Disordered" evidence="1">
    <location>
        <begin position="89"/>
        <end position="114"/>
    </location>
</feature>
<reference evidence="2" key="1">
    <citation type="submission" date="2019-10" db="EMBL/GenBank/DDBJ databases">
        <authorList>
            <consortium name="DOE Joint Genome Institute"/>
            <person name="Kuo A."/>
            <person name="Miyauchi S."/>
            <person name="Kiss E."/>
            <person name="Drula E."/>
            <person name="Kohler A."/>
            <person name="Sanchez-Garcia M."/>
            <person name="Andreopoulos B."/>
            <person name="Barry K.W."/>
            <person name="Bonito G."/>
            <person name="Buee M."/>
            <person name="Carver A."/>
            <person name="Chen C."/>
            <person name="Cichocki N."/>
            <person name="Clum A."/>
            <person name="Culley D."/>
            <person name="Crous P.W."/>
            <person name="Fauchery L."/>
            <person name="Girlanda M."/>
            <person name="Hayes R."/>
            <person name="Keri Z."/>
            <person name="LaButti K."/>
            <person name="Lipzen A."/>
            <person name="Lombard V."/>
            <person name="Magnuson J."/>
            <person name="Maillard F."/>
            <person name="Morin E."/>
            <person name="Murat C."/>
            <person name="Nolan M."/>
            <person name="Ohm R."/>
            <person name="Pangilinan J."/>
            <person name="Pereira M."/>
            <person name="Perotto S."/>
            <person name="Peter M."/>
            <person name="Riley R."/>
            <person name="Sitrit Y."/>
            <person name="Stielow B."/>
            <person name="Szollosi G."/>
            <person name="Zifcakova L."/>
            <person name="Stursova M."/>
            <person name="Spatafora J.W."/>
            <person name="Tedersoo L."/>
            <person name="Vaario L.-M."/>
            <person name="Yamada A."/>
            <person name="Yan M."/>
            <person name="Wang P."/>
            <person name="Xu J."/>
            <person name="Bruns T."/>
            <person name="Baldrian P."/>
            <person name="Vilgalys R."/>
            <person name="Henrissat B."/>
            <person name="Grigoriev I.V."/>
            <person name="Hibbett D."/>
            <person name="Nagy L.G."/>
            <person name="Martin F.M."/>
        </authorList>
    </citation>
    <scope>NUCLEOTIDE SEQUENCE</scope>
    <source>
        <strain evidence="2">BED1</strain>
    </source>
</reference>
<keyword evidence="3" id="KW-1185">Reference proteome</keyword>
<evidence type="ECO:0000313" key="2">
    <source>
        <dbReference type="EMBL" id="KAF8432925.1"/>
    </source>
</evidence>
<reference evidence="2" key="2">
    <citation type="journal article" date="2020" name="Nat. Commun.">
        <title>Large-scale genome sequencing of mycorrhizal fungi provides insights into the early evolution of symbiotic traits.</title>
        <authorList>
            <person name="Miyauchi S."/>
            <person name="Kiss E."/>
            <person name="Kuo A."/>
            <person name="Drula E."/>
            <person name="Kohler A."/>
            <person name="Sanchez-Garcia M."/>
            <person name="Morin E."/>
            <person name="Andreopoulos B."/>
            <person name="Barry K.W."/>
            <person name="Bonito G."/>
            <person name="Buee M."/>
            <person name="Carver A."/>
            <person name="Chen C."/>
            <person name="Cichocki N."/>
            <person name="Clum A."/>
            <person name="Culley D."/>
            <person name="Crous P.W."/>
            <person name="Fauchery L."/>
            <person name="Girlanda M."/>
            <person name="Hayes R.D."/>
            <person name="Keri Z."/>
            <person name="LaButti K."/>
            <person name="Lipzen A."/>
            <person name="Lombard V."/>
            <person name="Magnuson J."/>
            <person name="Maillard F."/>
            <person name="Murat C."/>
            <person name="Nolan M."/>
            <person name="Ohm R.A."/>
            <person name="Pangilinan J."/>
            <person name="Pereira M.F."/>
            <person name="Perotto S."/>
            <person name="Peter M."/>
            <person name="Pfister S."/>
            <person name="Riley R."/>
            <person name="Sitrit Y."/>
            <person name="Stielow J.B."/>
            <person name="Szollosi G."/>
            <person name="Zifcakova L."/>
            <person name="Stursova M."/>
            <person name="Spatafora J.W."/>
            <person name="Tedersoo L."/>
            <person name="Vaario L.M."/>
            <person name="Yamada A."/>
            <person name="Yan M."/>
            <person name="Wang P."/>
            <person name="Xu J."/>
            <person name="Bruns T."/>
            <person name="Baldrian P."/>
            <person name="Vilgalys R."/>
            <person name="Dunand C."/>
            <person name="Henrissat B."/>
            <person name="Grigoriev I.V."/>
            <person name="Hibbett D."/>
            <person name="Nagy L.G."/>
            <person name="Martin F.M."/>
        </authorList>
    </citation>
    <scope>NUCLEOTIDE SEQUENCE</scope>
    <source>
        <strain evidence="2">BED1</strain>
    </source>
</reference>
<protein>
    <submittedName>
        <fullName evidence="2">Uncharacterized protein</fullName>
    </submittedName>
</protein>